<feature type="compositionally biased region" description="Basic and acidic residues" evidence="1">
    <location>
        <begin position="91"/>
        <end position="107"/>
    </location>
</feature>
<protein>
    <recommendedName>
        <fullName evidence="5">Integral membrane protein</fullName>
    </recommendedName>
</protein>
<feature type="region of interest" description="Disordered" evidence="1">
    <location>
        <begin position="91"/>
        <end position="117"/>
    </location>
</feature>
<feature type="transmembrane region" description="Helical" evidence="2">
    <location>
        <begin position="609"/>
        <end position="632"/>
    </location>
</feature>
<dbReference type="SUPFAM" id="SSF53474">
    <property type="entry name" value="alpha/beta-Hydrolases"/>
    <property type="match status" value="1"/>
</dbReference>
<keyword evidence="2" id="KW-0472">Membrane</keyword>
<feature type="region of interest" description="Disordered" evidence="1">
    <location>
        <begin position="855"/>
        <end position="913"/>
    </location>
</feature>
<feature type="transmembrane region" description="Helical" evidence="2">
    <location>
        <begin position="185"/>
        <end position="204"/>
    </location>
</feature>
<proteinExistence type="predicted"/>
<feature type="transmembrane region" description="Helical" evidence="2">
    <location>
        <begin position="125"/>
        <end position="144"/>
    </location>
</feature>
<gene>
    <name evidence="3" type="ORF">GCM10011594_37630</name>
</gene>
<name>A0A917T819_9ACTN</name>
<dbReference type="Proteomes" id="UP000655208">
    <property type="component" value="Unassembled WGS sequence"/>
</dbReference>
<feature type="transmembrane region" description="Helical" evidence="2">
    <location>
        <begin position="333"/>
        <end position="355"/>
    </location>
</feature>
<evidence type="ECO:0000313" key="4">
    <source>
        <dbReference type="Proteomes" id="UP000655208"/>
    </source>
</evidence>
<comment type="caution">
    <text evidence="3">The sequence shown here is derived from an EMBL/GenBank/DDBJ whole genome shotgun (WGS) entry which is preliminary data.</text>
</comment>
<feature type="transmembrane region" description="Helical" evidence="2">
    <location>
        <begin position="447"/>
        <end position="469"/>
    </location>
</feature>
<dbReference type="EMBL" id="BMNA01000012">
    <property type="protein sequence ID" value="GGM14101.1"/>
    <property type="molecule type" value="Genomic_DNA"/>
</dbReference>
<reference evidence="3" key="1">
    <citation type="journal article" date="2014" name="Int. J. Syst. Evol. Microbiol.">
        <title>Complete genome sequence of Corynebacterium casei LMG S-19264T (=DSM 44701T), isolated from a smear-ripened cheese.</title>
        <authorList>
            <consortium name="US DOE Joint Genome Institute (JGI-PGF)"/>
            <person name="Walter F."/>
            <person name="Albersmeier A."/>
            <person name="Kalinowski J."/>
            <person name="Ruckert C."/>
        </authorList>
    </citation>
    <scope>NUCLEOTIDE SEQUENCE</scope>
    <source>
        <strain evidence="3">CGMCC 4.7308</strain>
    </source>
</reference>
<evidence type="ECO:0000256" key="1">
    <source>
        <dbReference type="SAM" id="MobiDB-lite"/>
    </source>
</evidence>
<feature type="transmembrane region" description="Helical" evidence="2">
    <location>
        <begin position="274"/>
        <end position="294"/>
    </location>
</feature>
<keyword evidence="4" id="KW-1185">Reference proteome</keyword>
<evidence type="ECO:0008006" key="5">
    <source>
        <dbReference type="Google" id="ProtNLM"/>
    </source>
</evidence>
<organism evidence="3 4">
    <name type="scientific">Nakamurella endophytica</name>
    <dbReference type="NCBI Taxonomy" id="1748367"/>
    <lineage>
        <taxon>Bacteria</taxon>
        <taxon>Bacillati</taxon>
        <taxon>Actinomycetota</taxon>
        <taxon>Actinomycetes</taxon>
        <taxon>Nakamurellales</taxon>
        <taxon>Nakamurellaceae</taxon>
        <taxon>Nakamurella</taxon>
    </lineage>
</organism>
<reference evidence="3" key="2">
    <citation type="submission" date="2020-09" db="EMBL/GenBank/DDBJ databases">
        <authorList>
            <person name="Sun Q."/>
            <person name="Zhou Y."/>
        </authorList>
    </citation>
    <scope>NUCLEOTIDE SEQUENCE</scope>
    <source>
        <strain evidence="3">CGMCC 4.7308</strain>
    </source>
</reference>
<sequence length="913" mass="96767">MTASTDTTGITEIRVHGVGGSTPEAVLRDLSPRQVAGDRTAGFYRTADDRGRHVEAYSWGGLTSRSRTRILWMLMLPFMLANLAGWMAAPHDDAPDPHRERPADPDRPAGPLQPRADRRPVTRPYFWAARAAGVAVTVTVFVAVDLLLLDVLAYQCGNQSACRSAHWWTWPLTWSGVVDHPGRRLVLAASVAVLLLASFGILAARSRSRYERVEPPTVAAGPGATGGPASTGGTEATGRTVDGPPESPAARLPGGLAHGRFWDGRVAHAQLTRLHLATGLVTVALTLASCAAATSARHGWSTATPWLMAAWVLGGGGALGVLVLLGADRSRPVATAAVLGAAAASSMCAAVFGWLQPAVTAGPWIGQTPGMRASINTAWAVTFLLLVPLLVYPALRRRPPGRARRAHRAGHVGGARRAGRAHRAHGAYRAGRTAAGRTPRFRWGGPFVVLALSVILSNTVLLAVIIAVADAHGTITWSLAETTPRQQATIDIRLYPVIQSAITLLVLGLLATAVAGAATFAAGWLRYAVVLGRRRRWFGATADRLTASVTEGYPPLPAPSGGTGIGDPGSWIADALDGGTGPGRAPGAGVRWVRTVLQWRYVARCTQRVSVLLTTMVVACVVVVAVFEYLIWSDGRTPVFATYVGVTLALLIPPGLLALLYGSWRNVRRRRVLGVLRDVGTFFPRSFHPFAPPSYTERAVPELLRRVFYLHDHGGRVVLAAHSQGSILAAAALVRRSDRDALRPEPAIGLLTFGSPLRTLYQWAFPAYFCDAVFASLATGRSGVGAVRWRNAYYLTDYIGGPVDGPGRPAVDALLPDPGARWYVYGQNPPKVRSHTGYWDDDGLWPLCDTVSRAAVPPDPGAGHGVAPPTGQAPTGHPPTGAAPTAPVDGATLPPPRRPAGSPASAAGRVRRW</sequence>
<evidence type="ECO:0000313" key="3">
    <source>
        <dbReference type="EMBL" id="GGM14101.1"/>
    </source>
</evidence>
<keyword evidence="2" id="KW-0812">Transmembrane</keyword>
<dbReference type="AlphaFoldDB" id="A0A917T819"/>
<dbReference type="InterPro" id="IPR029058">
    <property type="entry name" value="AB_hydrolase_fold"/>
</dbReference>
<feature type="transmembrane region" description="Helical" evidence="2">
    <location>
        <begin position="501"/>
        <end position="525"/>
    </location>
</feature>
<keyword evidence="2" id="KW-1133">Transmembrane helix</keyword>
<dbReference type="RefSeq" id="WP_188944251.1">
    <property type="nucleotide sequence ID" value="NZ_BMNA01000012.1"/>
</dbReference>
<evidence type="ECO:0000256" key="2">
    <source>
        <dbReference type="SAM" id="Phobius"/>
    </source>
</evidence>
<feature type="region of interest" description="Disordered" evidence="1">
    <location>
        <begin position="213"/>
        <end position="249"/>
    </location>
</feature>
<feature type="compositionally biased region" description="Low complexity" evidence="1">
    <location>
        <begin position="867"/>
        <end position="892"/>
    </location>
</feature>
<accession>A0A917T819</accession>
<feature type="transmembrane region" description="Helical" evidence="2">
    <location>
        <begin position="638"/>
        <end position="661"/>
    </location>
</feature>
<feature type="transmembrane region" description="Helical" evidence="2">
    <location>
        <begin position="306"/>
        <end position="326"/>
    </location>
</feature>
<feature type="compositionally biased region" description="Low complexity" evidence="1">
    <location>
        <begin position="899"/>
        <end position="913"/>
    </location>
</feature>
<feature type="transmembrane region" description="Helical" evidence="2">
    <location>
        <begin position="375"/>
        <end position="395"/>
    </location>
</feature>